<evidence type="ECO:0000256" key="4">
    <source>
        <dbReference type="ARBA" id="ARBA00022989"/>
    </source>
</evidence>
<dbReference type="PANTHER" id="PTHR10010">
    <property type="entry name" value="SOLUTE CARRIER FAMILY 34 SODIUM PHOSPHATE , MEMBER 2-RELATED"/>
    <property type="match status" value="1"/>
</dbReference>
<dbReference type="GO" id="GO:0044341">
    <property type="term" value="P:sodium-dependent phosphate transport"/>
    <property type="evidence" value="ECO:0007669"/>
    <property type="project" value="InterPro"/>
</dbReference>
<keyword evidence="9" id="KW-1185">Reference proteome</keyword>
<keyword evidence="2" id="KW-1003">Cell membrane</keyword>
<dbReference type="Proteomes" id="UP000626148">
    <property type="component" value="Unassembled WGS sequence"/>
</dbReference>
<organism evidence="8 9">
    <name type="scientific">Saccharospirillum salsuginis</name>
    <dbReference type="NCBI Taxonomy" id="418750"/>
    <lineage>
        <taxon>Bacteria</taxon>
        <taxon>Pseudomonadati</taxon>
        <taxon>Pseudomonadota</taxon>
        <taxon>Gammaproteobacteria</taxon>
        <taxon>Oceanospirillales</taxon>
        <taxon>Saccharospirillaceae</taxon>
        <taxon>Saccharospirillum</taxon>
    </lineage>
</organism>
<dbReference type="GO" id="GO:0005436">
    <property type="term" value="F:sodium:phosphate symporter activity"/>
    <property type="evidence" value="ECO:0007669"/>
    <property type="project" value="InterPro"/>
</dbReference>
<proteinExistence type="predicted"/>
<reference evidence="8" key="1">
    <citation type="journal article" date="2014" name="Int. J. Syst. Evol. Microbiol.">
        <title>Complete genome sequence of Corynebacterium casei LMG S-19264T (=DSM 44701T), isolated from a smear-ripened cheese.</title>
        <authorList>
            <consortium name="US DOE Joint Genome Institute (JGI-PGF)"/>
            <person name="Walter F."/>
            <person name="Albersmeier A."/>
            <person name="Kalinowski J."/>
            <person name="Ruckert C."/>
        </authorList>
    </citation>
    <scope>NUCLEOTIDE SEQUENCE</scope>
    <source>
        <strain evidence="8">KCTC 22169</strain>
    </source>
</reference>
<evidence type="ECO:0000256" key="3">
    <source>
        <dbReference type="ARBA" id="ARBA00022692"/>
    </source>
</evidence>
<feature type="transmembrane region" description="Helical" evidence="7">
    <location>
        <begin position="308"/>
        <end position="329"/>
    </location>
</feature>
<feature type="transmembrane region" description="Helical" evidence="7">
    <location>
        <begin position="103"/>
        <end position="123"/>
    </location>
</feature>
<dbReference type="PANTHER" id="PTHR10010:SF46">
    <property type="entry name" value="SODIUM-DEPENDENT PHOSPHATE TRANSPORT PROTEIN 2B"/>
    <property type="match status" value="1"/>
</dbReference>
<feature type="transmembrane region" description="Helical" evidence="7">
    <location>
        <begin position="68"/>
        <end position="91"/>
    </location>
</feature>
<feature type="transmembrane region" description="Helical" evidence="7">
    <location>
        <begin position="184"/>
        <end position="207"/>
    </location>
</feature>
<feature type="transmembrane region" description="Helical" evidence="7">
    <location>
        <begin position="267"/>
        <end position="288"/>
    </location>
</feature>
<dbReference type="InterPro" id="IPR003841">
    <property type="entry name" value="Na/Pi_transpt"/>
</dbReference>
<dbReference type="RefSeq" id="WP_189607525.1">
    <property type="nucleotide sequence ID" value="NZ_BMXR01000002.1"/>
</dbReference>
<evidence type="ECO:0000256" key="7">
    <source>
        <dbReference type="SAM" id="Phobius"/>
    </source>
</evidence>
<protein>
    <recommendedName>
        <fullName evidence="10">Phosphate:Na+ symporter</fullName>
    </recommendedName>
</protein>
<feature type="transmembrane region" description="Helical" evidence="7">
    <location>
        <begin position="236"/>
        <end position="255"/>
    </location>
</feature>
<dbReference type="GO" id="GO:0005886">
    <property type="term" value="C:plasma membrane"/>
    <property type="evidence" value="ECO:0007669"/>
    <property type="project" value="UniProtKB-SubCell"/>
</dbReference>
<comment type="subcellular location">
    <subcellularLocation>
        <location evidence="1">Cell membrane</location>
        <topology evidence="1">Multi-pass membrane protein</topology>
    </subcellularLocation>
</comment>
<evidence type="ECO:0000256" key="5">
    <source>
        <dbReference type="ARBA" id="ARBA00023136"/>
    </source>
</evidence>
<feature type="compositionally biased region" description="Basic and acidic residues" evidence="6">
    <location>
        <begin position="609"/>
        <end position="620"/>
    </location>
</feature>
<evidence type="ECO:0000313" key="8">
    <source>
        <dbReference type="EMBL" id="GGX46119.1"/>
    </source>
</evidence>
<keyword evidence="4 7" id="KW-1133">Transmembrane helix</keyword>
<feature type="region of interest" description="Disordered" evidence="6">
    <location>
        <begin position="601"/>
        <end position="620"/>
    </location>
</feature>
<name>A0A918K4M4_9GAMM</name>
<evidence type="ECO:0000256" key="6">
    <source>
        <dbReference type="SAM" id="MobiDB-lite"/>
    </source>
</evidence>
<dbReference type="Pfam" id="PF02690">
    <property type="entry name" value="Na_Pi_cotrans"/>
    <property type="match status" value="2"/>
</dbReference>
<feature type="transmembrane region" description="Helical" evidence="7">
    <location>
        <begin position="129"/>
        <end position="146"/>
    </location>
</feature>
<dbReference type="EMBL" id="BMXR01000002">
    <property type="protein sequence ID" value="GGX46119.1"/>
    <property type="molecule type" value="Genomic_DNA"/>
</dbReference>
<reference evidence="8" key="2">
    <citation type="submission" date="2020-09" db="EMBL/GenBank/DDBJ databases">
        <authorList>
            <person name="Sun Q."/>
            <person name="Kim S."/>
        </authorList>
    </citation>
    <scope>NUCLEOTIDE SEQUENCE</scope>
    <source>
        <strain evidence="8">KCTC 22169</strain>
    </source>
</reference>
<dbReference type="AlphaFoldDB" id="A0A918K4M4"/>
<accession>A0A918K4M4</accession>
<sequence>MFRYLALTLVSCLLIAGFIWSGQLQSIAAGIAIFLFGMLSMDSGFRAFTGGSLKRWLGLVTNRLWKGIVFGTGSTALVQSSSLVSLVAISFMSAGLMELRQGVGFIFGANLGTTSGAWFIALFGLKVDISTWSMPMLVLGILFVMQRARPLKGLGHVLAGIGFLFLGIHYMKTGFNDLQQHLDLAAWSIGGFKGLVIYSVIGIVATVLMQSSHATLILTITALSLSQITFDNAVALAIGANVGTTITAMIGALGANASGRQLAGAHFIFNSVTAILAVVAFPAFMTVVDWVSSALELAEDADTLRLALFHSVFNLAGILVMLPFVSPLMRAVRYVFPDRHHRTQPADTGRLDKHRRRAVLAHPDTAMEAIINETRFLWEATLALIERGLYLTDSDGHRTTDLDSGVPASPTIDEHLDLDRLYNEDVKPLYNEVLQLSSRIQGELSEQQHKVLFELKLAVRDLVNALKDVKHLQKNLKRYAVTDEDGVARQYNAFRIELGRLIRSLRSLLSLPDPEEAMLRLSELQVTLSRQDIVTNGELDEAVVRQEIPADVVGSVVNDSRYTLNIGHNLVQMARQLYFATSSDDYDYTAHRDLSLTRDEADLYAQSNRESDDVPDAKNP</sequence>
<dbReference type="NCBIfam" id="NF037997">
    <property type="entry name" value="Na_Pi_symport"/>
    <property type="match status" value="1"/>
</dbReference>
<evidence type="ECO:0000313" key="9">
    <source>
        <dbReference type="Proteomes" id="UP000626148"/>
    </source>
</evidence>
<evidence type="ECO:0000256" key="2">
    <source>
        <dbReference type="ARBA" id="ARBA00022475"/>
    </source>
</evidence>
<keyword evidence="5 7" id="KW-0472">Membrane</keyword>
<comment type="caution">
    <text evidence="8">The sequence shown here is derived from an EMBL/GenBank/DDBJ whole genome shotgun (WGS) entry which is preliminary data.</text>
</comment>
<gene>
    <name evidence="8" type="ORF">GCM10007392_11460</name>
</gene>
<evidence type="ECO:0000256" key="1">
    <source>
        <dbReference type="ARBA" id="ARBA00004651"/>
    </source>
</evidence>
<keyword evidence="3 7" id="KW-0812">Transmembrane</keyword>
<evidence type="ECO:0008006" key="10">
    <source>
        <dbReference type="Google" id="ProtNLM"/>
    </source>
</evidence>
<feature type="transmembrane region" description="Helical" evidence="7">
    <location>
        <begin position="214"/>
        <end position="230"/>
    </location>
</feature>
<feature type="transmembrane region" description="Helical" evidence="7">
    <location>
        <begin position="153"/>
        <end position="172"/>
    </location>
</feature>